<keyword evidence="2" id="KW-1185">Reference proteome</keyword>
<dbReference type="EMBL" id="ACJN02000001">
    <property type="protein sequence ID" value="EFI35854.1"/>
    <property type="molecule type" value="Genomic_DNA"/>
</dbReference>
<sequence length="34" mass="4019">MCRIFLLLKKIQAGLNIRWALINRHQSTLDNIPK</sequence>
<evidence type="ECO:0000313" key="1">
    <source>
        <dbReference type="EMBL" id="EFI35854.1"/>
    </source>
</evidence>
<dbReference type="AlphaFoldDB" id="D6SME3"/>
<dbReference type="Proteomes" id="UP000005496">
    <property type="component" value="Unassembled WGS sequence"/>
</dbReference>
<accession>D6SME3</accession>
<reference evidence="1" key="1">
    <citation type="submission" date="2010-05" db="EMBL/GenBank/DDBJ databases">
        <title>The draft genome of Desulfonatronospira thiodismutans ASO3-1.</title>
        <authorList>
            <consortium name="US DOE Joint Genome Institute (JGI-PGF)"/>
            <person name="Lucas S."/>
            <person name="Copeland A."/>
            <person name="Lapidus A."/>
            <person name="Cheng J.-F."/>
            <person name="Bruce D."/>
            <person name="Goodwin L."/>
            <person name="Pitluck S."/>
            <person name="Chertkov O."/>
            <person name="Brettin T."/>
            <person name="Detter J.C."/>
            <person name="Han C."/>
            <person name="Land M.L."/>
            <person name="Hauser L."/>
            <person name="Kyrpides N."/>
            <person name="Mikhailova N."/>
            <person name="Muyzer G."/>
            <person name="Woyke T."/>
        </authorList>
    </citation>
    <scope>NUCLEOTIDE SEQUENCE [LARGE SCALE GENOMIC DNA]</scope>
    <source>
        <strain evidence="1">ASO3-1</strain>
    </source>
</reference>
<gene>
    <name evidence="1" type="ORF">Dthio_PD3293</name>
</gene>
<comment type="caution">
    <text evidence="1">The sequence shown here is derived from an EMBL/GenBank/DDBJ whole genome shotgun (WGS) entry which is preliminary data.</text>
</comment>
<proteinExistence type="predicted"/>
<name>D6SME3_9BACT</name>
<evidence type="ECO:0000313" key="2">
    <source>
        <dbReference type="Proteomes" id="UP000005496"/>
    </source>
</evidence>
<organism evidence="1 2">
    <name type="scientific">Desulfonatronospira thiodismutans ASO3-1</name>
    <dbReference type="NCBI Taxonomy" id="555779"/>
    <lineage>
        <taxon>Bacteria</taxon>
        <taxon>Pseudomonadati</taxon>
        <taxon>Thermodesulfobacteriota</taxon>
        <taxon>Desulfovibrionia</taxon>
        <taxon>Desulfovibrionales</taxon>
        <taxon>Desulfonatronovibrionaceae</taxon>
        <taxon>Desulfonatronospira</taxon>
    </lineage>
</organism>
<protein>
    <submittedName>
        <fullName evidence="1">Uncharacterized protein</fullName>
    </submittedName>
</protein>